<name>A0A0H4WNH3_9BACT</name>
<evidence type="ECO:0000313" key="1">
    <source>
        <dbReference type="EMBL" id="AKQ63113.1"/>
    </source>
</evidence>
<accession>A0A0H4WNH3</accession>
<evidence type="ECO:0000313" key="2">
    <source>
        <dbReference type="Proteomes" id="UP000009026"/>
    </source>
</evidence>
<dbReference type="Proteomes" id="UP000009026">
    <property type="component" value="Chromosome"/>
</dbReference>
<organism evidence="1 2">
    <name type="scientific">Pseudomyxococcus hansupus</name>
    <dbReference type="NCBI Taxonomy" id="1297742"/>
    <lineage>
        <taxon>Bacteria</taxon>
        <taxon>Pseudomonadati</taxon>
        <taxon>Myxococcota</taxon>
        <taxon>Myxococcia</taxon>
        <taxon>Myxococcales</taxon>
        <taxon>Cystobacterineae</taxon>
        <taxon>Myxococcaceae</taxon>
        <taxon>Pseudomyxococcus</taxon>
    </lineage>
</organism>
<dbReference type="KEGG" id="mym:A176_000025"/>
<gene>
    <name evidence="1" type="ORF">A176_000025</name>
</gene>
<keyword evidence="2" id="KW-1185">Reference proteome</keyword>
<protein>
    <submittedName>
        <fullName evidence="1">Uncharacterized protein</fullName>
    </submittedName>
</protein>
<proteinExistence type="predicted"/>
<dbReference type="AlphaFoldDB" id="A0A0H4WNH3"/>
<dbReference type="STRING" id="1297742.A176_000025"/>
<dbReference type="PATRIC" id="fig|1297742.4.peg.25"/>
<reference evidence="1 2" key="1">
    <citation type="journal article" date="2016" name="PLoS ONE">
        <title>Complete Genome Sequence and Comparative Genomics of a Novel Myxobacterium Myxococcus hansupus.</title>
        <authorList>
            <person name="Sharma G."/>
            <person name="Narwani T."/>
            <person name="Subramanian S."/>
        </authorList>
    </citation>
    <scope>NUCLEOTIDE SEQUENCE [LARGE SCALE GENOMIC DNA]</scope>
    <source>
        <strain evidence="2">mixupus</strain>
    </source>
</reference>
<sequence length="150" mass="16602">MNNSSEKHPMLRIRADQLGILRDDAVRRRARELIERYTVSARLALSEGREQPPAVKDVRAAVTTVVERGVTGEAEVHGYVALAEAEAFPVERGDAACCFLAYLDDTDVTDPGERVRRLLLAAEERRVIAEENRRVEAAFLSRRPASGGTS</sequence>
<dbReference type="EMBL" id="CP012109">
    <property type="protein sequence ID" value="AKQ63113.1"/>
    <property type="molecule type" value="Genomic_DNA"/>
</dbReference>